<gene>
    <name evidence="3" type="ORF">CALVIDRAFT_547806</name>
</gene>
<dbReference type="PANTHER" id="PTHR47642">
    <property type="entry name" value="ATP-DEPENDENT DNA HELICASE"/>
    <property type="match status" value="1"/>
</dbReference>
<feature type="domain" description="DNA helicase Pif1-like DEAD-box helicase" evidence="2">
    <location>
        <begin position="20"/>
        <end position="107"/>
    </location>
</feature>
<comment type="similarity">
    <text evidence="1">Belongs to the helicase family.</text>
</comment>
<dbReference type="GO" id="GO:0043139">
    <property type="term" value="F:5'-3' DNA helicase activity"/>
    <property type="evidence" value="ECO:0007669"/>
    <property type="project" value="UniProtKB-EC"/>
</dbReference>
<dbReference type="InterPro" id="IPR027417">
    <property type="entry name" value="P-loop_NTPase"/>
</dbReference>
<dbReference type="AlphaFoldDB" id="A0A167FGN2"/>
<keyword evidence="1" id="KW-0227">DNA damage</keyword>
<comment type="cofactor">
    <cofactor evidence="1">
        <name>Mg(2+)</name>
        <dbReference type="ChEBI" id="CHEBI:18420"/>
    </cofactor>
</comment>
<keyword evidence="1" id="KW-0233">DNA recombination</keyword>
<dbReference type="EMBL" id="KV417403">
    <property type="protein sequence ID" value="KZO89467.1"/>
    <property type="molecule type" value="Genomic_DNA"/>
</dbReference>
<dbReference type="SUPFAM" id="SSF52540">
    <property type="entry name" value="P-loop containing nucleoside triphosphate hydrolases"/>
    <property type="match status" value="1"/>
</dbReference>
<keyword evidence="1" id="KW-0547">Nucleotide-binding</keyword>
<keyword evidence="1" id="KW-0347">Helicase</keyword>
<evidence type="ECO:0000313" key="3">
    <source>
        <dbReference type="EMBL" id="KZO89467.1"/>
    </source>
</evidence>
<dbReference type="Pfam" id="PF05970">
    <property type="entry name" value="PIF1"/>
    <property type="match status" value="1"/>
</dbReference>
<dbReference type="GO" id="GO:0006281">
    <property type="term" value="P:DNA repair"/>
    <property type="evidence" value="ECO:0007669"/>
    <property type="project" value="UniProtKB-KW"/>
</dbReference>
<evidence type="ECO:0000256" key="1">
    <source>
        <dbReference type="RuleBase" id="RU363044"/>
    </source>
</evidence>
<accession>A0A167FGN2</accession>
<reference evidence="3 4" key="1">
    <citation type="journal article" date="2016" name="Mol. Biol. Evol.">
        <title>Comparative Genomics of Early-Diverging Mushroom-Forming Fungi Provides Insights into the Origins of Lignocellulose Decay Capabilities.</title>
        <authorList>
            <person name="Nagy L.G."/>
            <person name="Riley R."/>
            <person name="Tritt A."/>
            <person name="Adam C."/>
            <person name="Daum C."/>
            <person name="Floudas D."/>
            <person name="Sun H."/>
            <person name="Yadav J.S."/>
            <person name="Pangilinan J."/>
            <person name="Larsson K.H."/>
            <person name="Matsuura K."/>
            <person name="Barry K."/>
            <person name="Labutti K."/>
            <person name="Kuo R."/>
            <person name="Ohm R.A."/>
            <person name="Bhattacharya S.S."/>
            <person name="Shirouzu T."/>
            <person name="Yoshinaga Y."/>
            <person name="Martin F.M."/>
            <person name="Grigoriev I.V."/>
            <person name="Hibbett D.S."/>
        </authorList>
    </citation>
    <scope>NUCLEOTIDE SEQUENCE [LARGE SCALE GENOMIC DNA]</scope>
    <source>
        <strain evidence="3 4">TUFC12733</strain>
    </source>
</reference>
<dbReference type="OrthoDB" id="432234at2759"/>
<organism evidence="3 4">
    <name type="scientific">Calocera viscosa (strain TUFC12733)</name>
    <dbReference type="NCBI Taxonomy" id="1330018"/>
    <lineage>
        <taxon>Eukaryota</taxon>
        <taxon>Fungi</taxon>
        <taxon>Dikarya</taxon>
        <taxon>Basidiomycota</taxon>
        <taxon>Agaricomycotina</taxon>
        <taxon>Dacrymycetes</taxon>
        <taxon>Dacrymycetales</taxon>
        <taxon>Dacrymycetaceae</taxon>
        <taxon>Calocera</taxon>
    </lineage>
</organism>
<dbReference type="EC" id="5.6.2.3" evidence="1"/>
<dbReference type="Proteomes" id="UP000076738">
    <property type="component" value="Unassembled WGS sequence"/>
</dbReference>
<evidence type="ECO:0000313" key="4">
    <source>
        <dbReference type="Proteomes" id="UP000076738"/>
    </source>
</evidence>
<keyword evidence="4" id="KW-1185">Reference proteome</keyword>
<dbReference type="InterPro" id="IPR010285">
    <property type="entry name" value="DNA_helicase_pif1-like_DEAD"/>
</dbReference>
<dbReference type="InterPro" id="IPR051055">
    <property type="entry name" value="PIF1_helicase"/>
</dbReference>
<comment type="catalytic activity">
    <reaction evidence="1">
        <text>ATP + H2O = ADP + phosphate + H(+)</text>
        <dbReference type="Rhea" id="RHEA:13065"/>
        <dbReference type="ChEBI" id="CHEBI:15377"/>
        <dbReference type="ChEBI" id="CHEBI:15378"/>
        <dbReference type="ChEBI" id="CHEBI:30616"/>
        <dbReference type="ChEBI" id="CHEBI:43474"/>
        <dbReference type="ChEBI" id="CHEBI:456216"/>
        <dbReference type="EC" id="5.6.2.3"/>
    </reaction>
</comment>
<evidence type="ECO:0000259" key="2">
    <source>
        <dbReference type="Pfam" id="PF05970"/>
    </source>
</evidence>
<dbReference type="GO" id="GO:0000723">
    <property type="term" value="P:telomere maintenance"/>
    <property type="evidence" value="ECO:0007669"/>
    <property type="project" value="InterPro"/>
</dbReference>
<dbReference type="GO" id="GO:0005524">
    <property type="term" value="F:ATP binding"/>
    <property type="evidence" value="ECO:0007669"/>
    <property type="project" value="UniProtKB-KW"/>
</dbReference>
<dbReference type="STRING" id="1330018.A0A167FGN2"/>
<dbReference type="GO" id="GO:0006310">
    <property type="term" value="P:DNA recombination"/>
    <property type="evidence" value="ECO:0007669"/>
    <property type="project" value="UniProtKB-KW"/>
</dbReference>
<dbReference type="Gene3D" id="3.40.50.300">
    <property type="entry name" value="P-loop containing nucleotide triphosphate hydrolases"/>
    <property type="match status" value="1"/>
</dbReference>
<dbReference type="GO" id="GO:0016787">
    <property type="term" value="F:hydrolase activity"/>
    <property type="evidence" value="ECO:0007669"/>
    <property type="project" value="UniProtKB-KW"/>
</dbReference>
<sequence length="170" mass="18797">MVGCELMYQVNEALCAAKGRQEPFGGISIIFAGDFAQLPPVKQVRLYAHVLGKNGRWLASPHGQKVVFGRLLWLQIDKVVLLSQVMRQAGPAEQTFVALLSRLRMGKYADLSSLAWKDAPIIVSDNTVKDVLNLAAAKAFARNTGQDFHVYHAHDRYRQKLGSSMGPMVC</sequence>
<name>A0A167FGN2_CALVF</name>
<keyword evidence="1" id="KW-0378">Hydrolase</keyword>
<proteinExistence type="inferred from homology"/>
<protein>
    <recommendedName>
        <fullName evidence="1">ATP-dependent DNA helicase</fullName>
        <ecNumber evidence="1">5.6.2.3</ecNumber>
    </recommendedName>
</protein>
<keyword evidence="1" id="KW-0067">ATP-binding</keyword>
<keyword evidence="1" id="KW-0234">DNA repair</keyword>